<dbReference type="SUPFAM" id="SSF159127">
    <property type="entry name" value="HupF/HypC-like"/>
    <property type="match status" value="1"/>
</dbReference>
<keyword evidence="3" id="KW-1185">Reference proteome</keyword>
<dbReference type="PROSITE" id="PS01097">
    <property type="entry name" value="HUPF_HYPC"/>
    <property type="match status" value="1"/>
</dbReference>
<dbReference type="Pfam" id="PF01455">
    <property type="entry name" value="HupF_HypC"/>
    <property type="match status" value="1"/>
</dbReference>
<dbReference type="Gene3D" id="2.30.30.140">
    <property type="match status" value="1"/>
</dbReference>
<name>A0A0J1IP86_9FIRM</name>
<gene>
    <name evidence="2" type="primary">hypC</name>
    <name evidence="2" type="ORF">DEAC_c18850</name>
</gene>
<dbReference type="GO" id="GO:0051604">
    <property type="term" value="P:protein maturation"/>
    <property type="evidence" value="ECO:0007669"/>
    <property type="project" value="TreeGrafter"/>
</dbReference>
<comment type="caution">
    <text evidence="2">The sequence shown here is derived from an EMBL/GenBank/DDBJ whole genome shotgun (WGS) entry which is preliminary data.</text>
</comment>
<dbReference type="PANTHER" id="PTHR35177">
    <property type="entry name" value="HYDROGENASE MATURATION FACTOR HYBG"/>
    <property type="match status" value="1"/>
</dbReference>
<accession>A0A0J1IP86</accession>
<sequence>MCLAIPAKIVSIDGVIAKVDMMGNERIISIDLVPEVRIGEYVLVHAGFAIGVVDDQSAKETEELLLEVADAYAEGE</sequence>
<reference evidence="2 3" key="1">
    <citation type="submission" date="2015-06" db="EMBL/GenBank/DDBJ databases">
        <title>Draft genome of the moderately acidophilic sulfate reducer Candidatus Desulfosporosinus acididurans strain M1.</title>
        <authorList>
            <person name="Poehlein A."/>
            <person name="Petzsch P."/>
            <person name="Johnson B.D."/>
            <person name="Schloemann M."/>
            <person name="Daniel R."/>
            <person name="Muehling M."/>
        </authorList>
    </citation>
    <scope>NUCLEOTIDE SEQUENCE [LARGE SCALE GENOMIC DNA]</scope>
    <source>
        <strain evidence="2 3">M1</strain>
    </source>
</reference>
<protein>
    <submittedName>
        <fullName evidence="2">Hydrogenase isoenzymes formation protein HypC</fullName>
    </submittedName>
</protein>
<dbReference type="Proteomes" id="UP000036356">
    <property type="component" value="Unassembled WGS sequence"/>
</dbReference>
<dbReference type="InterPro" id="IPR001109">
    <property type="entry name" value="Hydrogenase_HupF/HypC"/>
</dbReference>
<dbReference type="RefSeq" id="WP_047809733.1">
    <property type="nucleotide sequence ID" value="NZ_LDZY01000005.1"/>
</dbReference>
<organism evidence="2 3">
    <name type="scientific">Desulfosporosinus acididurans</name>
    <dbReference type="NCBI Taxonomy" id="476652"/>
    <lineage>
        <taxon>Bacteria</taxon>
        <taxon>Bacillati</taxon>
        <taxon>Bacillota</taxon>
        <taxon>Clostridia</taxon>
        <taxon>Eubacteriales</taxon>
        <taxon>Desulfitobacteriaceae</taxon>
        <taxon>Desulfosporosinus</taxon>
    </lineage>
</organism>
<dbReference type="PRINTS" id="PR00445">
    <property type="entry name" value="HUPFHYPC"/>
</dbReference>
<dbReference type="GO" id="GO:0005506">
    <property type="term" value="F:iron ion binding"/>
    <property type="evidence" value="ECO:0007669"/>
    <property type="project" value="TreeGrafter"/>
</dbReference>
<dbReference type="NCBIfam" id="TIGR00074">
    <property type="entry name" value="hypC_hupF"/>
    <property type="match status" value="1"/>
</dbReference>
<proteinExistence type="inferred from homology"/>
<dbReference type="STRING" id="476652.DEAC_c18850"/>
<dbReference type="EMBL" id="LDZY01000005">
    <property type="protein sequence ID" value="KLU66486.1"/>
    <property type="molecule type" value="Genomic_DNA"/>
</dbReference>
<comment type="similarity">
    <text evidence="1">Belongs to the HupF/HypC family.</text>
</comment>
<evidence type="ECO:0000256" key="1">
    <source>
        <dbReference type="ARBA" id="ARBA00006018"/>
    </source>
</evidence>
<evidence type="ECO:0000313" key="2">
    <source>
        <dbReference type="EMBL" id="KLU66486.1"/>
    </source>
</evidence>
<dbReference type="PATRIC" id="fig|476652.3.peg.1950"/>
<dbReference type="AlphaFoldDB" id="A0A0J1IP86"/>
<dbReference type="InterPro" id="IPR019812">
    <property type="entry name" value="Hydgase_assmbl_chp_CS"/>
</dbReference>
<dbReference type="PANTHER" id="PTHR35177:SF2">
    <property type="entry name" value="HYDROGENASE MATURATION FACTOR HYBG"/>
    <property type="match status" value="1"/>
</dbReference>
<evidence type="ECO:0000313" key="3">
    <source>
        <dbReference type="Proteomes" id="UP000036356"/>
    </source>
</evidence>
<dbReference type="GO" id="GO:1902670">
    <property type="term" value="F:carbon dioxide binding"/>
    <property type="evidence" value="ECO:0007669"/>
    <property type="project" value="TreeGrafter"/>
</dbReference>